<dbReference type="PIRSF" id="PIRSF006421">
    <property type="entry name" value="UCP006421"/>
    <property type="match status" value="1"/>
</dbReference>
<reference evidence="1 2" key="1">
    <citation type="submission" date="2022-10" db="EMBL/GenBank/DDBJ databases">
        <title>Roseococcus glaciei nov., sp. nov., isolated from glacier.</title>
        <authorList>
            <person name="Liu Q."/>
            <person name="Xin Y.-H."/>
        </authorList>
    </citation>
    <scope>NUCLEOTIDE SEQUENCE [LARGE SCALE GENOMIC DNA]</scope>
    <source>
        <strain evidence="1 2">MDT2-1-1</strain>
    </source>
</reference>
<comment type="caution">
    <text evidence="1">The sequence shown here is derived from an EMBL/GenBank/DDBJ whole genome shotgun (WGS) entry which is preliminary data.</text>
</comment>
<evidence type="ECO:0000313" key="2">
    <source>
        <dbReference type="Proteomes" id="UP001526430"/>
    </source>
</evidence>
<organism evidence="1 2">
    <name type="scientific">Sabulicella glaciei</name>
    <dbReference type="NCBI Taxonomy" id="2984948"/>
    <lineage>
        <taxon>Bacteria</taxon>
        <taxon>Pseudomonadati</taxon>
        <taxon>Pseudomonadota</taxon>
        <taxon>Alphaproteobacteria</taxon>
        <taxon>Acetobacterales</taxon>
        <taxon>Acetobacteraceae</taxon>
        <taxon>Sabulicella</taxon>
    </lineage>
</organism>
<evidence type="ECO:0000313" key="1">
    <source>
        <dbReference type="EMBL" id="MCW8084463.1"/>
    </source>
</evidence>
<sequence length="302" mass="30767">MTDWPPPQRCLLPDGRLHLSDGPIDLVIGLEGTRPAIQSAREAAFRALCGVLPALAAELPLLRSPLLGRPPEAKHPVACRMVEACWPLRASFITPMAAVAGAVAEHVLAAIAAVPGVSAAHVNNGGDIAVHLTPGASLRVGLAERPDRPGLGPVAHLRAEDGVGGVATSGWRGRSFSLGIADAVTVLAPRAAEADAAATLIANAVNAEHPAILRRPAEELDPDTDLAGQGVTVAVGDLPAPLLEAALDAGLRQAELLLARGQIRGAFLSLGGRMRVTGTAEIATLGAPAAFLPEGAGRAGRE</sequence>
<dbReference type="InterPro" id="IPR007183">
    <property type="entry name" value="UPF0280"/>
</dbReference>
<gene>
    <name evidence="1" type="ORF">OF850_02375</name>
</gene>
<name>A0ABT3NQM3_9PROT</name>
<dbReference type="SUPFAM" id="SSF143631">
    <property type="entry name" value="ApbE-like"/>
    <property type="match status" value="1"/>
</dbReference>
<proteinExistence type="predicted"/>
<dbReference type="Proteomes" id="UP001526430">
    <property type="component" value="Unassembled WGS sequence"/>
</dbReference>
<dbReference type="EMBL" id="JAPFQI010000001">
    <property type="protein sequence ID" value="MCW8084463.1"/>
    <property type="molecule type" value="Genomic_DNA"/>
</dbReference>
<dbReference type="InterPro" id="IPR003374">
    <property type="entry name" value="ApbE-like_sf"/>
</dbReference>
<dbReference type="Gene3D" id="3.10.520.10">
    <property type="entry name" value="ApbE-like domains"/>
    <property type="match status" value="1"/>
</dbReference>
<dbReference type="RefSeq" id="WP_301588069.1">
    <property type="nucleotide sequence ID" value="NZ_JAPFQI010000001.1"/>
</dbReference>
<accession>A0ABT3NQM3</accession>
<keyword evidence="2" id="KW-1185">Reference proteome</keyword>
<dbReference type="NCBIfam" id="NF003322">
    <property type="entry name" value="PRK04334.1-2"/>
    <property type="match status" value="1"/>
</dbReference>
<protein>
    <submittedName>
        <fullName evidence="1">UPF0280 family protein</fullName>
    </submittedName>
</protein>